<evidence type="ECO:0000313" key="2">
    <source>
        <dbReference type="Proteomes" id="UP000002183"/>
    </source>
</evidence>
<evidence type="ECO:0000313" key="1">
    <source>
        <dbReference type="EMBL" id="ACI12439.1"/>
    </source>
</evidence>
<name>B5U4Z3_9CAUD</name>
<sequence>MGASDFELRINRKLTDWFISRDPSEITLQTRIKQNRPGGSHRWMAGPSRLPQSFKIIYPGGDGIVITAEGKTRRFDFIIVGSYDADLAIDDFWVEGDQKYVIEYLFPYNGYEVKGGGVTHGSEPNHG</sequence>
<keyword evidence="2" id="KW-1185">Reference proteome</keyword>
<accession>B5U4Z3</accession>
<dbReference type="GeneID" id="6940725"/>
<dbReference type="Proteomes" id="UP000002183">
    <property type="component" value="Segment"/>
</dbReference>
<evidence type="ECO:0008006" key="3">
    <source>
        <dbReference type="Google" id="ProtNLM"/>
    </source>
</evidence>
<protein>
    <recommendedName>
        <fullName evidence="3">Head-to-tail stopper</fullName>
    </recommendedName>
</protein>
<organism evidence="1 2">
    <name type="scientific">Mycobacterium phage Konstantine</name>
    <dbReference type="NCBI Taxonomy" id="563121"/>
    <lineage>
        <taxon>Viruses</taxon>
        <taxon>Duplodnaviria</taxon>
        <taxon>Heunggongvirae</taxon>
        <taxon>Uroviricota</taxon>
        <taxon>Caudoviricetes</taxon>
        <taxon>Konstantinevirus</taxon>
        <taxon>Konstantinevirus konstantine</taxon>
    </lineage>
</organism>
<gene>
    <name evidence="1" type="primary">23</name>
    <name evidence="1" type="ORF">KONSTANTINE_23</name>
</gene>
<dbReference type="RefSeq" id="YP_002242080.1">
    <property type="nucleotide sequence ID" value="NC_011292.1"/>
</dbReference>
<dbReference type="EMBL" id="FJ174691">
    <property type="protein sequence ID" value="ACI12439.1"/>
    <property type="molecule type" value="Genomic_DNA"/>
</dbReference>
<proteinExistence type="predicted"/>
<reference evidence="1 2" key="1">
    <citation type="submission" date="2008-09" db="EMBL/GenBank/DDBJ databases">
        <authorList>
            <person name="Tantoco A.T."/>
            <person name="Edgar R.H."/>
            <person name="Ko C."/>
            <person name="Chambers R.A."/>
            <person name="Jacobs-Sera D."/>
            <person name="Hendrix R.W."/>
            <person name="Hatfull G.F."/>
        </authorList>
    </citation>
    <scope>NUCLEOTIDE SEQUENCE [LARGE SCALE GENOMIC DNA]</scope>
</reference>
<dbReference type="KEGG" id="vg:6940725"/>